<evidence type="ECO:0000313" key="5">
    <source>
        <dbReference type="EMBL" id="OBU11491.1"/>
    </source>
</evidence>
<feature type="compositionally biased region" description="Basic and acidic residues" evidence="3">
    <location>
        <begin position="657"/>
        <end position="668"/>
    </location>
</feature>
<organism evidence="5 6">
    <name type="scientific">Morganella psychrotolerans</name>
    <dbReference type="NCBI Taxonomy" id="368603"/>
    <lineage>
        <taxon>Bacteria</taxon>
        <taxon>Pseudomonadati</taxon>
        <taxon>Pseudomonadota</taxon>
        <taxon>Gammaproteobacteria</taxon>
        <taxon>Enterobacterales</taxon>
        <taxon>Morganellaceae</taxon>
        <taxon>Morganella</taxon>
    </lineage>
</organism>
<dbReference type="PANTHER" id="PTHR37813:SF1">
    <property type="entry name" value="FELS-2 PROPHAGE PROTEIN"/>
    <property type="match status" value="1"/>
</dbReference>
<dbReference type="EMBL" id="LZEX01000001">
    <property type="protein sequence ID" value="OBU11491.1"/>
    <property type="molecule type" value="Genomic_DNA"/>
</dbReference>
<evidence type="ECO:0000313" key="6">
    <source>
        <dbReference type="Proteomes" id="UP000092247"/>
    </source>
</evidence>
<feature type="domain" description="Phage tail tape measure protein" evidence="4">
    <location>
        <begin position="108"/>
        <end position="286"/>
    </location>
</feature>
<feature type="coiled-coil region" evidence="2">
    <location>
        <begin position="414"/>
        <end position="448"/>
    </location>
</feature>
<feature type="region of interest" description="Disordered" evidence="3">
    <location>
        <begin position="657"/>
        <end position="688"/>
    </location>
</feature>
<name>A0A1B8HQE6_9GAMM</name>
<reference evidence="5 6" key="1">
    <citation type="submission" date="2016-06" db="EMBL/GenBank/DDBJ databases">
        <authorList>
            <person name="Kjaerup R.B."/>
            <person name="Dalgaard T.S."/>
            <person name="Juul-Madsen H.R."/>
        </authorList>
    </citation>
    <scope>NUCLEOTIDE SEQUENCE [LARGE SCALE GENOMIC DNA]</scope>
    <source>
        <strain evidence="5 6">GCSL-Mp3</strain>
    </source>
</reference>
<dbReference type="NCBIfam" id="TIGR01760">
    <property type="entry name" value="tape_meas_TP901"/>
    <property type="match status" value="1"/>
</dbReference>
<feature type="coiled-coil region" evidence="2">
    <location>
        <begin position="542"/>
        <end position="595"/>
    </location>
</feature>
<gene>
    <name evidence="5" type="ORF">AYY17_01845</name>
</gene>
<keyword evidence="2" id="KW-0175">Coiled coil</keyword>
<evidence type="ECO:0000256" key="2">
    <source>
        <dbReference type="SAM" id="Coils"/>
    </source>
</evidence>
<comment type="caution">
    <text evidence="5">The sequence shown here is derived from an EMBL/GenBank/DDBJ whole genome shotgun (WGS) entry which is preliminary data.</text>
</comment>
<evidence type="ECO:0000256" key="1">
    <source>
        <dbReference type="ARBA" id="ARBA00022612"/>
    </source>
</evidence>
<proteinExistence type="predicted"/>
<dbReference type="Proteomes" id="UP000092247">
    <property type="component" value="Unassembled WGS sequence"/>
</dbReference>
<feature type="coiled-coil region" evidence="2">
    <location>
        <begin position="824"/>
        <end position="869"/>
    </location>
</feature>
<accession>A0A1B8HQE6</accession>
<protein>
    <submittedName>
        <fullName evidence="5">Phage tail tape measure protein</fullName>
    </submittedName>
</protein>
<sequence>MANLADLRVGLLLNDATFRSNITNAMNHAGRETKRFSDKAKRDAKGVEDSFNGISKSVTNVAGKLALLAGGGLSIGSILSVSRQYGQALADLSAITGASAEQMKRYDEAAMKMGRTTEFGATKVADAMKLLASAKPALLKTAGALEEVTAKSITLAQASGIDLAEAAKSLSLSLNQYGASAISAERYINVLAAGAKYGASEINETAQAIKTSGTVAAQAGISFEELNAAVQVLADKGIKGAEAGRMMRNVILTLERSADKSLRPSVVGLAAALDNLDKKNYSTTASVKLFGRANVSAAVNLRENTDKLKELTVALTGTDTAYDQASIRANNLNGDLELLGTAFEGVALAVGHSADGPMRSGIQGVTAAVNGLTDNFSTLANIVTYAVLPVMASRMTMGLQGQVKAWYQTGQAARETARQTRDSAQATIEAAKASRLQAQQESRRLAQQSVINRQHGMNVSYQSEYAAISRRIREANIAETAAKANLNAANNRLAISTRALSAASAGARGALNLLGGPVGAALLAGSALYGLYNSSVQARKGLRNLKNETIETVAELQRLSQVKVQLKLDDWEDDLSKLQAEKKQIESQLGRYSDTAINIAKSREQGTFGSLFWDSKEMTREKNTLLGQLEDANASIEQRKENIRNGQKTVSIGKFEVKPSEEAPKEEPVASTGTNELPKTKGNGKKELNQYKQLRHQIESEHATSLEKISLSESETLEKLKELHKSGGMSQSEMNRLSLISAENYQLQRVVLAEKHSPTAAMLRQEHEASKEMKSLLDARLLTEEEYQRARLQLTQTSQRDRLSQQAKDIALPNISLAGDVDPVVQLRNQLEEQKALYQAYYNDGVISKERYEALVKQASEKSKEAQIQAGKELYAAQGDWQKMQINLIDTVEQKTAGSLAGMLTGTKTFSEGLRDLSASLAESIIQDLIKIMIQGQITNAITGLFGGFGGASASAGSSVPVTANAKGGTYNSPGLSQYSNQVVSSPTVFAFAKGGAPNVGLMGEAGDEAIMPLKRGPDGNLGIRAYGGGSQSSAPVVYITIDGDGNQKTQGSAGYEQFGREVGEFVDGRFRILMAKETRPGGGVWNIAKGSR</sequence>
<evidence type="ECO:0000256" key="3">
    <source>
        <dbReference type="SAM" id="MobiDB-lite"/>
    </source>
</evidence>
<dbReference type="RefSeq" id="WP_067420802.1">
    <property type="nucleotide sequence ID" value="NZ_LZEX01000001.1"/>
</dbReference>
<keyword evidence="1" id="KW-1188">Viral release from host cell</keyword>
<dbReference type="AlphaFoldDB" id="A0A1B8HQE6"/>
<dbReference type="InterPro" id="IPR010090">
    <property type="entry name" value="Phage_tape_meas"/>
</dbReference>
<dbReference type="Pfam" id="PF10145">
    <property type="entry name" value="PhageMin_Tail"/>
    <property type="match status" value="1"/>
</dbReference>
<dbReference type="PANTHER" id="PTHR37813">
    <property type="entry name" value="FELS-2 PROPHAGE PROTEIN"/>
    <property type="match status" value="1"/>
</dbReference>
<evidence type="ECO:0000259" key="4">
    <source>
        <dbReference type="Pfam" id="PF10145"/>
    </source>
</evidence>